<feature type="chain" id="PRO_5020239365" description="Aspartyl protease" evidence="1">
    <location>
        <begin position="24"/>
        <end position="280"/>
    </location>
</feature>
<dbReference type="KEGG" id="plue:EWM63_20090"/>
<name>A0A4P6L2G0_9BURK</name>
<evidence type="ECO:0008006" key="4">
    <source>
        <dbReference type="Google" id="ProtNLM"/>
    </source>
</evidence>
<keyword evidence="1" id="KW-0732">Signal</keyword>
<dbReference type="AlphaFoldDB" id="A0A4P6L2G0"/>
<proteinExistence type="predicted"/>
<dbReference type="Proteomes" id="UP000290637">
    <property type="component" value="Chromosome"/>
</dbReference>
<reference evidence="2 3" key="1">
    <citation type="submission" date="2019-02" db="EMBL/GenBank/DDBJ databases">
        <title>Draft Genome Sequences of Six Type Strains of the Genus Massilia.</title>
        <authorList>
            <person name="Miess H."/>
            <person name="Frediansyhah A."/>
            <person name="Gross H."/>
        </authorList>
    </citation>
    <scope>NUCLEOTIDE SEQUENCE [LARGE SCALE GENOMIC DNA]</scope>
    <source>
        <strain evidence="2 3">DSM 17473</strain>
    </source>
</reference>
<evidence type="ECO:0000313" key="3">
    <source>
        <dbReference type="Proteomes" id="UP000290637"/>
    </source>
</evidence>
<dbReference type="EMBL" id="CP035913">
    <property type="protein sequence ID" value="QBE65008.1"/>
    <property type="molecule type" value="Genomic_DNA"/>
</dbReference>
<evidence type="ECO:0000313" key="2">
    <source>
        <dbReference type="EMBL" id="QBE65008.1"/>
    </source>
</evidence>
<keyword evidence="3" id="KW-1185">Reference proteome</keyword>
<accession>A0A4P6L2G0</accession>
<feature type="signal peptide" evidence="1">
    <location>
        <begin position="1"/>
        <end position="23"/>
    </location>
</feature>
<dbReference type="OrthoDB" id="8772683at2"/>
<evidence type="ECO:0000256" key="1">
    <source>
        <dbReference type="SAM" id="SignalP"/>
    </source>
</evidence>
<dbReference type="RefSeq" id="WP_130188123.1">
    <property type="nucleotide sequence ID" value="NZ_CP035913.1"/>
</dbReference>
<sequence length="280" mass="29961">MIQRWIGAAAALATVFAAAAARAEVSVPLALERGIPVAQLTIAGHVFPFTFDIGSSRTLHLTREVMARIPGLKLTGRKMRSADLTGKVREEEEFVIPDLVVNGVSFGEVKGVSYEAWGLGIGKGAGLPPHSVVGLGLFARQPFVYDQSGRTLRFGAPLEPGSGWQPLAHERVHEGIVASLSNERARYRLVLDSAANISIVKPQSVEKQGDRPTRCDVFGPDKPCSFVSVSLPGGAAITPYLMPLPGFFQPDGILGADFFGRYAVYVDQAQGKVAVRPPSR</sequence>
<organism evidence="2 3">
    <name type="scientific">Pseudoduganella lutea</name>
    <dbReference type="NCBI Taxonomy" id="321985"/>
    <lineage>
        <taxon>Bacteria</taxon>
        <taxon>Pseudomonadati</taxon>
        <taxon>Pseudomonadota</taxon>
        <taxon>Betaproteobacteria</taxon>
        <taxon>Burkholderiales</taxon>
        <taxon>Oxalobacteraceae</taxon>
        <taxon>Telluria group</taxon>
        <taxon>Pseudoduganella</taxon>
    </lineage>
</organism>
<protein>
    <recommendedName>
        <fullName evidence="4">Aspartyl protease</fullName>
    </recommendedName>
</protein>
<gene>
    <name evidence="2" type="ORF">EWM63_20090</name>
</gene>